<gene>
    <name evidence="2" type="ORF">C7443_10584</name>
</gene>
<protein>
    <recommendedName>
        <fullName evidence="4">Secreted protein with PEP-CTERM sorting signal</fullName>
    </recommendedName>
</protein>
<feature type="chain" id="PRO_5016275724" description="Secreted protein with PEP-CTERM sorting signal" evidence="1">
    <location>
        <begin position="26"/>
        <end position="334"/>
    </location>
</feature>
<proteinExistence type="predicted"/>
<dbReference type="OrthoDB" id="5003858at2"/>
<reference evidence="2 3" key="1">
    <citation type="submission" date="2018-05" db="EMBL/GenBank/DDBJ databases">
        <title>Genomic Encyclopedia of Type Strains, Phase IV (KMG-IV): sequencing the most valuable type-strain genomes for metagenomic binning, comparative biology and taxonomic classification.</title>
        <authorList>
            <person name="Goeker M."/>
        </authorList>
    </citation>
    <scope>NUCLEOTIDE SEQUENCE [LARGE SCALE GENOMIC DNA]</scope>
    <source>
        <strain evidence="2 3">DSM 23606</strain>
    </source>
</reference>
<evidence type="ECO:0000313" key="2">
    <source>
        <dbReference type="EMBL" id="PWV61656.1"/>
    </source>
</evidence>
<keyword evidence="1" id="KW-0732">Signal</keyword>
<name>A0A317MUH6_9GAMM</name>
<sequence length="334" mass="34022">MTKMKHLAIAAAFSAAALASGSTFAAATIINPAGTVALGVNNFGELNTSVGSIVSNASSTGLAYKFPDGSWRDATSPGCLCEGWGVSVNNSISGSANRDDGTVGLTLGSFTSTASTATSTVSLSSLSGLTVTHAYAPATNASSNLFVANVTISNNTGADVSNVKYVRVMDWDVPPTEFSEYVTIKGTATTTLLETSHDNGFASANPLAFTSPLNGATLNTDFTDNGPADHGAYFLFNFGTIADGDSYTFQIFYGAAGSEADAIAAIGAEGIELYSLGQSNGGQITGSPATYIFGFSGVGGTPVVPTNPVPEAGSLTLLALGMVGLPWLRRRRVR</sequence>
<dbReference type="RefSeq" id="WP_110018444.1">
    <property type="nucleotide sequence ID" value="NZ_QGTJ01000005.1"/>
</dbReference>
<dbReference type="Proteomes" id="UP000246569">
    <property type="component" value="Unassembled WGS sequence"/>
</dbReference>
<keyword evidence="3" id="KW-1185">Reference proteome</keyword>
<evidence type="ECO:0008006" key="4">
    <source>
        <dbReference type="Google" id="ProtNLM"/>
    </source>
</evidence>
<dbReference type="AlphaFoldDB" id="A0A317MUH6"/>
<evidence type="ECO:0000256" key="1">
    <source>
        <dbReference type="SAM" id="SignalP"/>
    </source>
</evidence>
<dbReference type="EMBL" id="QGTJ01000005">
    <property type="protein sequence ID" value="PWV61656.1"/>
    <property type="molecule type" value="Genomic_DNA"/>
</dbReference>
<accession>A0A317MUH6</accession>
<feature type="signal peptide" evidence="1">
    <location>
        <begin position="1"/>
        <end position="25"/>
    </location>
</feature>
<organism evidence="2 3">
    <name type="scientific">Plasticicumulans acidivorans</name>
    <dbReference type="NCBI Taxonomy" id="886464"/>
    <lineage>
        <taxon>Bacteria</taxon>
        <taxon>Pseudomonadati</taxon>
        <taxon>Pseudomonadota</taxon>
        <taxon>Gammaproteobacteria</taxon>
        <taxon>Candidatus Competibacteraceae</taxon>
        <taxon>Plasticicumulans</taxon>
    </lineage>
</organism>
<comment type="caution">
    <text evidence="2">The sequence shown here is derived from an EMBL/GenBank/DDBJ whole genome shotgun (WGS) entry which is preliminary data.</text>
</comment>
<evidence type="ECO:0000313" key="3">
    <source>
        <dbReference type="Proteomes" id="UP000246569"/>
    </source>
</evidence>